<dbReference type="EMBL" id="PVEM01000016">
    <property type="protein sequence ID" value="PTD02672.1"/>
    <property type="molecule type" value="Genomic_DNA"/>
</dbReference>
<dbReference type="PANTHER" id="PTHR13271:SF76">
    <property type="entry name" value="SET DOMAIN-CONTAINING PROTEIN 8"/>
    <property type="match status" value="1"/>
</dbReference>
<dbReference type="PANTHER" id="PTHR13271">
    <property type="entry name" value="UNCHARACTERIZED PUTATIVE METHYLTRANSFERASE"/>
    <property type="match status" value="1"/>
</dbReference>
<proteinExistence type="predicted"/>
<dbReference type="SUPFAM" id="SSF82199">
    <property type="entry name" value="SET domain"/>
    <property type="match status" value="1"/>
</dbReference>
<keyword evidence="2" id="KW-1185">Reference proteome</keyword>
<dbReference type="CDD" id="cd10527">
    <property type="entry name" value="SET_LSMT"/>
    <property type="match status" value="1"/>
</dbReference>
<reference evidence="1 2" key="1">
    <citation type="submission" date="2018-02" db="EMBL/GenBank/DDBJ databases">
        <title>Fusarium culmorum secondary metabolites in fungal-bacterial-plant interactions.</title>
        <authorList>
            <person name="Schmidt R."/>
        </authorList>
    </citation>
    <scope>NUCLEOTIDE SEQUENCE [LARGE SCALE GENOMIC DNA]</scope>
    <source>
        <strain evidence="1 2">PV</strain>
    </source>
</reference>
<name>A0A2T4GGI7_FUSCU</name>
<dbReference type="OrthoDB" id="441812at2759"/>
<evidence type="ECO:0000313" key="2">
    <source>
        <dbReference type="Proteomes" id="UP000241587"/>
    </source>
</evidence>
<dbReference type="GO" id="GO:0016279">
    <property type="term" value="F:protein-lysine N-methyltransferase activity"/>
    <property type="evidence" value="ECO:0007669"/>
    <property type="project" value="TreeGrafter"/>
</dbReference>
<organism evidence="1 2">
    <name type="scientific">Fusarium culmorum</name>
    <dbReference type="NCBI Taxonomy" id="5516"/>
    <lineage>
        <taxon>Eukaryota</taxon>
        <taxon>Fungi</taxon>
        <taxon>Dikarya</taxon>
        <taxon>Ascomycota</taxon>
        <taxon>Pezizomycotina</taxon>
        <taxon>Sordariomycetes</taxon>
        <taxon>Hypocreomycetidae</taxon>
        <taxon>Hypocreales</taxon>
        <taxon>Nectriaceae</taxon>
        <taxon>Fusarium</taxon>
    </lineage>
</organism>
<dbReference type="InterPro" id="IPR046341">
    <property type="entry name" value="SET_dom_sf"/>
</dbReference>
<evidence type="ECO:0000313" key="1">
    <source>
        <dbReference type="EMBL" id="PTD02672.1"/>
    </source>
</evidence>
<dbReference type="Proteomes" id="UP000241587">
    <property type="component" value="Unassembled WGS sequence"/>
</dbReference>
<protein>
    <submittedName>
        <fullName evidence="1">SET domain-containing protein 8</fullName>
    </submittedName>
</protein>
<dbReference type="GO" id="GO:0005634">
    <property type="term" value="C:nucleus"/>
    <property type="evidence" value="ECO:0007669"/>
    <property type="project" value="TreeGrafter"/>
</dbReference>
<sequence>MPPKPTLPIDVFPAWARFNDVDFINAKLCETDGKGIGLVTVTGSDLTKIPVTEGEVNDKDLQHGKAEALLRIPHDLVLSASTVEDYAKVDQNFRQLMDSVGHNSTRGNILLYLLAHLVLSGRDASSPRGPASTPWTEYLKFLPRDVPVPTMWSEVERALLQGTSLEAALGAKFASLSKEFEDLTDKSSVLPFWNSLFWEKGTVTIQDWILVDAWYRSRCLELPRGGDAMVPGLDMANHSYHPTAYYDEDDKDDVVLLVRPETTVSAGEEVNISYGDKNPAEMLFSYGFIDNESTVEGLNLPVKVLPDDPLGKAKLHIFGSSAYLKLSRSDGEVSWQCPFAYLMCLNEEDGLEFKVLQGEDGGRELRLFWQEEDVTAQVGRFEDLIKDHPLCQIFKLRVVSVLHEVVSDHLVELSSEISHDELEPLRRDGLVRDECIQAAEKLRGVEAGVLESAAVALDKQPKRDARSDTELPMVHTIQRLLLTHLFADDYVVAYLGSMEAAQNGQASGIEANDEDDFS</sequence>
<accession>A0A2T4GGI7</accession>
<dbReference type="AlphaFoldDB" id="A0A2T4GGI7"/>
<dbReference type="Gene3D" id="3.90.1410.10">
    <property type="entry name" value="set domain protein methyltransferase, domain 1"/>
    <property type="match status" value="1"/>
</dbReference>
<dbReference type="InterPro" id="IPR050600">
    <property type="entry name" value="SETD3_SETD6_MTase"/>
</dbReference>
<dbReference type="OMA" id="AWYRSRC"/>
<comment type="caution">
    <text evidence="1">The sequence shown here is derived from an EMBL/GenBank/DDBJ whole genome shotgun (WGS) entry which is preliminary data.</text>
</comment>
<gene>
    <name evidence="1" type="ORF">FCULG_00009799</name>
</gene>